<keyword evidence="3" id="KW-1185">Reference proteome</keyword>
<dbReference type="PROSITE" id="PS51318">
    <property type="entry name" value="TAT"/>
    <property type="match status" value="1"/>
</dbReference>
<dbReference type="InterPro" id="IPR008274">
    <property type="entry name" value="AldOxase/xan_DH_MoCoBD1"/>
</dbReference>
<dbReference type="InterPro" id="IPR006311">
    <property type="entry name" value="TAT_signal"/>
</dbReference>
<dbReference type="PANTHER" id="PTHR47495">
    <property type="entry name" value="ALDEHYDE DEHYDROGENASE"/>
    <property type="match status" value="1"/>
</dbReference>
<dbReference type="SMART" id="SM01008">
    <property type="entry name" value="Ald_Xan_dh_C"/>
    <property type="match status" value="1"/>
</dbReference>
<dbReference type="RefSeq" id="WP_187256726.1">
    <property type="nucleotide sequence ID" value="NZ_JBHULF010000014.1"/>
</dbReference>
<evidence type="ECO:0000313" key="3">
    <source>
        <dbReference type="Proteomes" id="UP000765802"/>
    </source>
</evidence>
<feature type="domain" description="Aldehyde oxidase/xanthine dehydrogenase a/b hammerhead" evidence="1">
    <location>
        <begin position="209"/>
        <end position="295"/>
    </location>
</feature>
<dbReference type="Pfam" id="PF02738">
    <property type="entry name" value="MoCoBD_1"/>
    <property type="match status" value="1"/>
</dbReference>
<dbReference type="InterPro" id="IPR012368">
    <property type="entry name" value="OxRdtase_Mopterin-bd_su_IorB"/>
</dbReference>
<dbReference type="Gene3D" id="3.90.1170.50">
    <property type="entry name" value="Aldehyde oxidase/xanthine dehydrogenase, a/b hammerhead"/>
    <property type="match status" value="1"/>
</dbReference>
<protein>
    <submittedName>
        <fullName evidence="2">Aldehyde oxidase</fullName>
    </submittedName>
</protein>
<dbReference type="EMBL" id="MBUA01000012">
    <property type="protein sequence ID" value="MBC6491440.1"/>
    <property type="molecule type" value="Genomic_DNA"/>
</dbReference>
<evidence type="ECO:0000313" key="2">
    <source>
        <dbReference type="EMBL" id="MBC6491440.1"/>
    </source>
</evidence>
<dbReference type="InterPro" id="IPR037165">
    <property type="entry name" value="AldOxase/xan_DH_Mopterin-bd_sf"/>
</dbReference>
<dbReference type="PANTHER" id="PTHR47495:SF2">
    <property type="entry name" value="ALDEHYDE DEHYDROGENASE"/>
    <property type="match status" value="1"/>
</dbReference>
<dbReference type="Proteomes" id="UP000765802">
    <property type="component" value="Unassembled WGS sequence"/>
</dbReference>
<organism evidence="2 3">
    <name type="scientific">Flavihumibacter stibioxidans</name>
    <dbReference type="NCBI Taxonomy" id="1834163"/>
    <lineage>
        <taxon>Bacteria</taxon>
        <taxon>Pseudomonadati</taxon>
        <taxon>Bacteroidota</taxon>
        <taxon>Chitinophagia</taxon>
        <taxon>Chitinophagales</taxon>
        <taxon>Chitinophagaceae</taxon>
        <taxon>Flavihumibacter</taxon>
    </lineage>
</organism>
<dbReference type="InterPro" id="IPR046867">
    <property type="entry name" value="AldOxase/xan_DH_MoCoBD2"/>
</dbReference>
<dbReference type="InterPro" id="IPR000674">
    <property type="entry name" value="Ald_Oxase/Xan_DH_a/b"/>
</dbReference>
<comment type="caution">
    <text evidence="2">The sequence shown here is derived from an EMBL/GenBank/DDBJ whole genome shotgun (WGS) entry which is preliminary data.</text>
</comment>
<dbReference type="Gene3D" id="3.30.365.10">
    <property type="entry name" value="Aldehyde oxidase/xanthine dehydrogenase, molybdopterin binding domain"/>
    <property type="match status" value="4"/>
</dbReference>
<evidence type="ECO:0000259" key="1">
    <source>
        <dbReference type="SMART" id="SM01008"/>
    </source>
</evidence>
<dbReference type="SUPFAM" id="SSF56003">
    <property type="entry name" value="Molybdenum cofactor-binding domain"/>
    <property type="match status" value="2"/>
</dbReference>
<reference evidence="2 3" key="1">
    <citation type="submission" date="2016-07" db="EMBL/GenBank/DDBJ databases">
        <title>Genome analysis of Flavihumibacter stibioxidans YS-17.</title>
        <authorList>
            <person name="Shi K."/>
            <person name="Han Y."/>
            <person name="Wang G."/>
        </authorList>
    </citation>
    <scope>NUCLEOTIDE SEQUENCE [LARGE SCALE GENOMIC DNA]</scope>
    <source>
        <strain evidence="2 3">YS-17</strain>
    </source>
</reference>
<name>A0ABR7M9P8_9BACT</name>
<proteinExistence type="predicted"/>
<sequence length="722" mass="78614">MSSNTSFSRRHFLRLSGLTSAGFIIGLSGVEGKALETVVNMSFLGESSSVTPFIIIEKSGRITIFNTKPEIGQGTFQAIPSIFAEELDLTLDMVTIKQSGGEKELGADQFAGGSASIRTSYKKYRIAGAAAREMLVLAASQAWGVPVGECKAELGKVIHAGSNRSLTYGELAEAASKLEVPKEPKLKDPKDFRLLGKSTPRPDVPLKSSGRAVFGLDVEVPGMAYASIERCPVFGGKLLSFDDSAAKKVKGVQQVITCERIIGKYRFEGVAVIADNYWAALQGRKALKVNWDFQGNETFNTKNYEQHLRDLAKNEGVLDHSQGDFDKAYAEAPVKLEAFYETPVVSHSPIEPMNCVAHWKPEGKLEIWTSTQVPFSIKNNFGKEYGLKEEDITVNVMFNGGGFGRRLYPDYVHEAVQLSKKAGKPVKAIWTREDDTQQGPFRPMTFSAFKAGLAANGEALAFQHKVISPSISASNSANYDKTKTDGGMMEGVSEQQYEIPNVKNLYVHADLHIPVAAWRAVTSTTLSFSHECFIDEMAVKAKMDPMAFRLSLLKKESDTKKLLLKLKEVSGWDKPLPAGWGRGVSQWEFFAGLAGMVVEVSKQGTGIKIERVVCVIDLGTVVNPDTVAGQVEGAVVMAISAAIKGGITFEKGRTVQSNYHNNPIIRINEMPPVETHILADGGDKIKGVGEPGLPPLAPALCNAIYAATGKRIRRLPFDIKKI</sequence>
<accession>A0ABR7M9P8</accession>
<dbReference type="PIRSF" id="PIRSF036389">
    <property type="entry name" value="IOR_B"/>
    <property type="match status" value="1"/>
</dbReference>
<dbReference type="InterPro" id="IPR052516">
    <property type="entry name" value="N-heterocyclic_Hydroxylase"/>
</dbReference>
<gene>
    <name evidence="2" type="ORF">BC349_10375</name>
</gene>
<dbReference type="Pfam" id="PF20256">
    <property type="entry name" value="MoCoBD_2"/>
    <property type="match status" value="2"/>
</dbReference>